<dbReference type="Proteomes" id="UP000310189">
    <property type="component" value="Unassembled WGS sequence"/>
</dbReference>
<dbReference type="GO" id="GO:0003676">
    <property type="term" value="F:nucleic acid binding"/>
    <property type="evidence" value="ECO:0007669"/>
    <property type="project" value="InterPro"/>
</dbReference>
<dbReference type="SUPFAM" id="SSF52540">
    <property type="entry name" value="P-loop containing nucleoside triphosphate hydrolases"/>
    <property type="match status" value="1"/>
</dbReference>
<dbReference type="Pfam" id="PF08148">
    <property type="entry name" value="DSHCT"/>
    <property type="match status" value="1"/>
</dbReference>
<organism evidence="7 8">
    <name type="scientific">Wallemia hederae</name>
    <dbReference type="NCBI Taxonomy" id="1540922"/>
    <lineage>
        <taxon>Eukaryota</taxon>
        <taxon>Fungi</taxon>
        <taxon>Dikarya</taxon>
        <taxon>Basidiomycota</taxon>
        <taxon>Wallemiomycotina</taxon>
        <taxon>Wallemiomycetes</taxon>
        <taxon>Wallemiales</taxon>
        <taxon>Wallemiaceae</taxon>
        <taxon>Wallemia</taxon>
    </lineage>
</organism>
<feature type="domain" description="Helicase ATP-binding" evidence="5">
    <location>
        <begin position="46"/>
        <end position="204"/>
    </location>
</feature>
<dbReference type="PANTHER" id="PTHR12131">
    <property type="entry name" value="ATP-DEPENDENT RNA AND DNA HELICASE"/>
    <property type="match status" value="1"/>
</dbReference>
<accession>A0A4T0FKR8</accession>
<dbReference type="SMART" id="SM00487">
    <property type="entry name" value="DEXDc"/>
    <property type="match status" value="1"/>
</dbReference>
<evidence type="ECO:0000313" key="7">
    <source>
        <dbReference type="EMBL" id="TIA88931.1"/>
    </source>
</evidence>
<dbReference type="SMART" id="SM01142">
    <property type="entry name" value="DSHCT"/>
    <property type="match status" value="1"/>
</dbReference>
<dbReference type="Pfam" id="PF00271">
    <property type="entry name" value="Helicase_C"/>
    <property type="match status" value="1"/>
</dbReference>
<keyword evidence="2" id="KW-0378">Hydrolase</keyword>
<evidence type="ECO:0008006" key="9">
    <source>
        <dbReference type="Google" id="ProtNLM"/>
    </source>
</evidence>
<dbReference type="GO" id="GO:0016787">
    <property type="term" value="F:hydrolase activity"/>
    <property type="evidence" value="ECO:0007669"/>
    <property type="project" value="UniProtKB-KW"/>
</dbReference>
<dbReference type="OrthoDB" id="64767at2759"/>
<evidence type="ECO:0000256" key="1">
    <source>
        <dbReference type="ARBA" id="ARBA00022741"/>
    </source>
</evidence>
<feature type="domain" description="Helicase C-terminal" evidence="6">
    <location>
        <begin position="265"/>
        <end position="470"/>
    </location>
</feature>
<evidence type="ECO:0000256" key="4">
    <source>
        <dbReference type="ARBA" id="ARBA00022840"/>
    </source>
</evidence>
<evidence type="ECO:0000259" key="6">
    <source>
        <dbReference type="PROSITE" id="PS51194"/>
    </source>
</evidence>
<dbReference type="InterPro" id="IPR012961">
    <property type="entry name" value="Ski2/MTR4_C"/>
</dbReference>
<proteinExistence type="predicted"/>
<sequence>MSSYSHNIVSPDSTISAISSTSSSTESLPHTLKFPFKLDPFQVASIAAIHKNHSVLVSAPTSSGKTVVAEAAIDDALHHQQRIIYTSPIKALTNQKYRQLSADFGGTNVGLITGDVTLNSTAQCLVMTTEVLRGMLYQRNSLLRDLRYVVCDEVHYLAEPNRGVVWEEVIILLNKSVKLVLLSATVPNAVQLAQWVAKIKQHQVDVISTNHRAVPLNHYLYSGINRSTHLVVNEQGKFNKMQFNKATGAEDSDSMHKRYMAPGEEIGQIVELIARQHYEPAIVFSFSKLQCDNLAWMMSNHDFVTSEERSKIVSFFDKAMKNLHPDDQDLPHVRRILPLLKNGIGMHHAGLLPIIKELVEILFAEGLLKVLFATETFAMGVNAPVQTVIFTNVYKYDGAMYRPLHASEYIQMAGRAGRRGYDDRGTIIMMVDRNLAPGDAKSMIKGEAMPLVSAFKFKNSGMLLNAARVQGLSADKMLQMSFHTFQQGGEATMADIGAMDALAEKLADVDVNSDWESEEYDGFEDLAAQLLANDTPLSQLAVRKEALTGLGYLDGDKLLTKGQLAKEISSGDGVLITELIFDGELDTMSPQQVAVLLAYFVDAESLRQKPLLGVETRKIYNRVHRVAEYVAMHTNDYSYDENVATKNFRLLFMQMVWEWCDGRSFKYLTEMSSVFEGSIVRAFKHLQQLLRELSDAARWTADPELKGKLKEASQLINRPGSILTCPSIYLSL</sequence>
<name>A0A4T0FKR8_9BASI</name>
<protein>
    <recommendedName>
        <fullName evidence="9">Helicase ATP-binding domain-containing protein</fullName>
    </recommendedName>
</protein>
<comment type="caution">
    <text evidence="7">The sequence shown here is derived from an EMBL/GenBank/DDBJ whole genome shotgun (WGS) entry which is preliminary data.</text>
</comment>
<keyword evidence="1" id="KW-0547">Nucleotide-binding</keyword>
<dbReference type="GO" id="GO:0004386">
    <property type="term" value="F:helicase activity"/>
    <property type="evidence" value="ECO:0007669"/>
    <property type="project" value="UniProtKB-KW"/>
</dbReference>
<dbReference type="Gene3D" id="3.40.50.300">
    <property type="entry name" value="P-loop containing nucleotide triphosphate hydrolases"/>
    <property type="match status" value="2"/>
</dbReference>
<dbReference type="SMART" id="SM00490">
    <property type="entry name" value="HELICc"/>
    <property type="match status" value="1"/>
</dbReference>
<keyword evidence="3" id="KW-0347">Helicase</keyword>
<evidence type="ECO:0000256" key="2">
    <source>
        <dbReference type="ARBA" id="ARBA00022801"/>
    </source>
</evidence>
<dbReference type="Pfam" id="PF00270">
    <property type="entry name" value="DEAD"/>
    <property type="match status" value="1"/>
</dbReference>
<dbReference type="CDD" id="cd18795">
    <property type="entry name" value="SF2_C_Ski2"/>
    <property type="match status" value="1"/>
</dbReference>
<dbReference type="Gene3D" id="1.10.3380.30">
    <property type="match status" value="1"/>
</dbReference>
<reference evidence="7 8" key="1">
    <citation type="submission" date="2019-03" db="EMBL/GenBank/DDBJ databases">
        <title>Sequencing 23 genomes of Wallemia ichthyophaga.</title>
        <authorList>
            <person name="Gostincar C."/>
        </authorList>
    </citation>
    <scope>NUCLEOTIDE SEQUENCE [LARGE SCALE GENOMIC DNA]</scope>
    <source>
        <strain evidence="7 8">EXF-5753</strain>
    </source>
</reference>
<dbReference type="InterPro" id="IPR001650">
    <property type="entry name" value="Helicase_C-like"/>
</dbReference>
<dbReference type="PROSITE" id="PS51194">
    <property type="entry name" value="HELICASE_CTER"/>
    <property type="match status" value="1"/>
</dbReference>
<dbReference type="EMBL" id="SPNW01000032">
    <property type="protein sequence ID" value="TIA88931.1"/>
    <property type="molecule type" value="Genomic_DNA"/>
</dbReference>
<dbReference type="InterPro" id="IPR014001">
    <property type="entry name" value="Helicase_ATP-bd"/>
</dbReference>
<dbReference type="AlphaFoldDB" id="A0A4T0FKR8"/>
<evidence type="ECO:0000313" key="8">
    <source>
        <dbReference type="Proteomes" id="UP000310189"/>
    </source>
</evidence>
<evidence type="ECO:0000259" key="5">
    <source>
        <dbReference type="PROSITE" id="PS51192"/>
    </source>
</evidence>
<dbReference type="GO" id="GO:0006401">
    <property type="term" value="P:RNA catabolic process"/>
    <property type="evidence" value="ECO:0007669"/>
    <property type="project" value="UniProtKB-ARBA"/>
</dbReference>
<evidence type="ECO:0000256" key="3">
    <source>
        <dbReference type="ARBA" id="ARBA00022806"/>
    </source>
</evidence>
<keyword evidence="8" id="KW-1185">Reference proteome</keyword>
<dbReference type="GO" id="GO:0005524">
    <property type="term" value="F:ATP binding"/>
    <property type="evidence" value="ECO:0007669"/>
    <property type="project" value="UniProtKB-KW"/>
</dbReference>
<dbReference type="InterPro" id="IPR027417">
    <property type="entry name" value="P-loop_NTPase"/>
</dbReference>
<dbReference type="PROSITE" id="PS51192">
    <property type="entry name" value="HELICASE_ATP_BIND_1"/>
    <property type="match status" value="1"/>
</dbReference>
<dbReference type="InterPro" id="IPR050699">
    <property type="entry name" value="RNA-DNA_Helicase"/>
</dbReference>
<dbReference type="PANTHER" id="PTHR12131:SF7">
    <property type="entry name" value="EXOSOME RNA HELICASE MTR4"/>
    <property type="match status" value="1"/>
</dbReference>
<keyword evidence="4" id="KW-0067">ATP-binding</keyword>
<dbReference type="InterPro" id="IPR011545">
    <property type="entry name" value="DEAD/DEAH_box_helicase_dom"/>
</dbReference>
<gene>
    <name evidence="7" type="ORF">E3P99_02303</name>
</gene>
<dbReference type="FunFam" id="3.40.50.300:FF:000190">
    <property type="entry name" value="ATP-dependent RNA helicase"/>
    <property type="match status" value="1"/>
</dbReference>